<organism evidence="2 3">
    <name type="scientific">Pseudoclavibacter albus</name>
    <dbReference type="NCBI Taxonomy" id="272241"/>
    <lineage>
        <taxon>Bacteria</taxon>
        <taxon>Bacillati</taxon>
        <taxon>Actinomycetota</taxon>
        <taxon>Actinomycetes</taxon>
        <taxon>Micrococcales</taxon>
        <taxon>Microbacteriaceae</taxon>
        <taxon>Pseudoclavibacter</taxon>
    </lineage>
</organism>
<sequence length="329" mass="35376">MHVNAYDEAERANVLYVPEWSEQAVQDVTDTLMDFESETHSIGLIAYGPRAKQILEGIEKLGRFGKPAPSADALERQTWRELAFALAQDGNSVTVQNSDHTWQAPQTLFGPPPALADRRAALARESATPSATPTWDAAPYNVRSDVETGTSAERASSASLLGTRMQHTEGRGLSDARQRMSVYLEDAVVMTCIVDEAVDNPGLFGELLYAYRSGPAEARSTFGVAVAAAAYCDGDSALAAALLERTGPAPLRKEIADALASGLPSEQMRQAIAADAQTVRKLAESEQRLTSLLRQAAFTGPPMPLQRPGNTPPPPHRGRVDPKGPSLER</sequence>
<feature type="region of interest" description="Disordered" evidence="1">
    <location>
        <begin position="146"/>
        <end position="175"/>
    </location>
</feature>
<evidence type="ECO:0008006" key="4">
    <source>
        <dbReference type="Google" id="ProtNLM"/>
    </source>
</evidence>
<keyword evidence="3" id="KW-1185">Reference proteome</keyword>
<feature type="compositionally biased region" description="Polar residues" evidence="1">
    <location>
        <begin position="147"/>
        <end position="160"/>
    </location>
</feature>
<evidence type="ECO:0000313" key="3">
    <source>
        <dbReference type="Proteomes" id="UP001525379"/>
    </source>
</evidence>
<dbReference type="EMBL" id="JALXSQ010000024">
    <property type="protein sequence ID" value="MCT2043046.1"/>
    <property type="molecule type" value="Genomic_DNA"/>
</dbReference>
<comment type="caution">
    <text evidence="2">The sequence shown here is derived from an EMBL/GenBank/DDBJ whole genome shotgun (WGS) entry which is preliminary data.</text>
</comment>
<dbReference type="RefSeq" id="WP_260104318.1">
    <property type="nucleotide sequence ID" value="NZ_JALXSQ010000024.1"/>
</dbReference>
<feature type="compositionally biased region" description="Pro residues" evidence="1">
    <location>
        <begin position="301"/>
        <end position="315"/>
    </location>
</feature>
<feature type="region of interest" description="Disordered" evidence="1">
    <location>
        <begin position="294"/>
        <end position="329"/>
    </location>
</feature>
<dbReference type="Proteomes" id="UP001525379">
    <property type="component" value="Unassembled WGS sequence"/>
</dbReference>
<evidence type="ECO:0000313" key="2">
    <source>
        <dbReference type="EMBL" id="MCT2043046.1"/>
    </source>
</evidence>
<reference evidence="2 3" key="1">
    <citation type="submission" date="2022-04" db="EMBL/GenBank/DDBJ databases">
        <title>Human microbiome associated bacterial genomes.</title>
        <authorList>
            <person name="Sandstrom S."/>
            <person name="Salamzade R."/>
            <person name="Kalan L.R."/>
        </authorList>
    </citation>
    <scope>NUCLEOTIDE SEQUENCE [LARGE SCALE GENOMIC DNA]</scope>
    <source>
        <strain evidence="3">p3-SID1799</strain>
    </source>
</reference>
<accession>A0ABT2HXJ3</accession>
<name>A0ABT2HXJ3_9MICO</name>
<proteinExistence type="predicted"/>
<feature type="compositionally biased region" description="Basic and acidic residues" evidence="1">
    <location>
        <begin position="166"/>
        <end position="175"/>
    </location>
</feature>
<feature type="compositionally biased region" description="Basic and acidic residues" evidence="1">
    <location>
        <begin position="318"/>
        <end position="329"/>
    </location>
</feature>
<gene>
    <name evidence="2" type="ORF">M3D15_06835</name>
</gene>
<evidence type="ECO:0000256" key="1">
    <source>
        <dbReference type="SAM" id="MobiDB-lite"/>
    </source>
</evidence>
<protein>
    <recommendedName>
        <fullName evidence="4">DUF4192 family protein</fullName>
    </recommendedName>
</protein>